<dbReference type="Pfam" id="PF13481">
    <property type="entry name" value="AAA_25"/>
    <property type="match status" value="1"/>
</dbReference>
<organism evidence="1 2">
    <name type="scientific">Candidatus Magnetobacterium casense</name>
    <dbReference type="NCBI Taxonomy" id="1455061"/>
    <lineage>
        <taxon>Bacteria</taxon>
        <taxon>Pseudomonadati</taxon>
        <taxon>Nitrospirota</taxon>
        <taxon>Thermodesulfovibrionia</taxon>
        <taxon>Thermodesulfovibrionales</taxon>
        <taxon>Candidatus Magnetobacteriaceae</taxon>
        <taxon>Candidatus Magnetobacterium</taxon>
    </lineage>
</organism>
<dbReference type="Proteomes" id="UP001196980">
    <property type="component" value="Unassembled WGS sequence"/>
</dbReference>
<reference evidence="1 2" key="1">
    <citation type="journal article" date="2020" name="J Geophys Res Biogeosci">
        <title>Magnetotaxis as an Adaptation to Enable Bacterial Shuttling of Microbial Sulfur and Sulfur Cycling Across Aquatic Oxic#Anoxic Interfaces.</title>
        <authorList>
            <person name="Li J."/>
            <person name="Liu P."/>
            <person name="Wang J."/>
            <person name="Roberts A.P."/>
            <person name="Pan Y."/>
        </authorList>
    </citation>
    <scope>NUCLEOTIDE SEQUENCE [LARGE SCALE GENOMIC DNA]</scope>
    <source>
        <strain evidence="1 2">MYR-1_YQ</strain>
    </source>
</reference>
<evidence type="ECO:0000313" key="1">
    <source>
        <dbReference type="EMBL" id="MBV6343092.1"/>
    </source>
</evidence>
<comment type="caution">
    <text evidence="1">The sequence shown here is derived from an EMBL/GenBank/DDBJ whole genome shotgun (WGS) entry which is preliminary data.</text>
</comment>
<proteinExistence type="predicted"/>
<accession>A0ABS6S2M6</accession>
<sequence>MEQDARVAVGVQPESEQLDHVRVEDPSKVIAELTGKAPALISRDEPGHITFLWPNDELIVDALHFNDKGEVELLIWHDVQSLGHPQLLVQTKVNLLSPSSRKALLSQLKYSNEVLQYVQWDWVLTSITYKVTQKARQGDPIQEVWPAENSILTPEYLLEPFLYQNHPTVIFGDYGSLKSTVALLIAYIAQLPYPHNGLGLIPKKTAANTLYLDFEGDNVMFLKRWSAISKGFPVDLQMPILYKRMSSTLADSVDTVQQMVTDNKIKLIIVDSLGPAVKGNLNDPDPAIQYNEAIRKLGITSLTLAHNAKDPLTKQRTIFGSVFFTNLARSIWQCRIEGERQPDDNQAIISLKQVKASFSNLHGTLGYRFQFGDTDIKVEKTDLKDSELSSELPLAWQIKNILKDGAITAKEIANITDKSLNTISVTLNRMKVREQVCKLPDQKWGLSVGT</sequence>
<dbReference type="EMBL" id="JABXWD010000441">
    <property type="protein sequence ID" value="MBV6343092.1"/>
    <property type="molecule type" value="Genomic_DNA"/>
</dbReference>
<gene>
    <name evidence="1" type="ORF">HWQ67_16040</name>
</gene>
<name>A0ABS6S2M6_9BACT</name>
<dbReference type="RefSeq" id="WP_218253699.1">
    <property type="nucleotide sequence ID" value="NZ_JABXWD010000441.1"/>
</dbReference>
<protein>
    <submittedName>
        <fullName evidence="1">AAA family ATPase</fullName>
    </submittedName>
</protein>
<evidence type="ECO:0000313" key="2">
    <source>
        <dbReference type="Proteomes" id="UP001196980"/>
    </source>
</evidence>
<keyword evidence="2" id="KW-1185">Reference proteome</keyword>